<evidence type="ECO:0008006" key="4">
    <source>
        <dbReference type="Google" id="ProtNLM"/>
    </source>
</evidence>
<gene>
    <name evidence="2" type="ORF">J2S17_005897</name>
</gene>
<evidence type="ECO:0000256" key="1">
    <source>
        <dbReference type="SAM" id="SignalP"/>
    </source>
</evidence>
<comment type="caution">
    <text evidence="2">The sequence shown here is derived from an EMBL/GenBank/DDBJ whole genome shotgun (WGS) entry which is preliminary data.</text>
</comment>
<evidence type="ECO:0000313" key="3">
    <source>
        <dbReference type="Proteomes" id="UP001238088"/>
    </source>
</evidence>
<evidence type="ECO:0000313" key="2">
    <source>
        <dbReference type="EMBL" id="MDQ0273936.1"/>
    </source>
</evidence>
<sequence length="63" mass="6284">MKKLLLAGVLVLGISGASALSSGSLETAGIPTQHSITGKETVVAGIPTQHGLPVVPFGIPTQH</sequence>
<feature type="signal peptide" evidence="1">
    <location>
        <begin position="1"/>
        <end position="19"/>
    </location>
</feature>
<keyword evidence="1" id="KW-0732">Signal</keyword>
<accession>A0ABU0AT36</accession>
<reference evidence="2 3" key="1">
    <citation type="submission" date="2023-07" db="EMBL/GenBank/DDBJ databases">
        <title>Genomic Encyclopedia of Type Strains, Phase IV (KMG-IV): sequencing the most valuable type-strain genomes for metagenomic binning, comparative biology and taxonomic classification.</title>
        <authorList>
            <person name="Goeker M."/>
        </authorList>
    </citation>
    <scope>NUCLEOTIDE SEQUENCE [LARGE SCALE GENOMIC DNA]</scope>
    <source>
        <strain evidence="2 3">DSM 23494</strain>
    </source>
</reference>
<protein>
    <recommendedName>
        <fullName evidence="4">Secreted protein</fullName>
    </recommendedName>
</protein>
<feature type="chain" id="PRO_5045919682" description="Secreted protein" evidence="1">
    <location>
        <begin position="20"/>
        <end position="63"/>
    </location>
</feature>
<proteinExistence type="predicted"/>
<keyword evidence="3" id="KW-1185">Reference proteome</keyword>
<organism evidence="2 3">
    <name type="scientific">Cytobacillus purgationiresistens</name>
    <dbReference type="NCBI Taxonomy" id="863449"/>
    <lineage>
        <taxon>Bacteria</taxon>
        <taxon>Bacillati</taxon>
        <taxon>Bacillota</taxon>
        <taxon>Bacilli</taxon>
        <taxon>Bacillales</taxon>
        <taxon>Bacillaceae</taxon>
        <taxon>Cytobacillus</taxon>
    </lineage>
</organism>
<dbReference type="RefSeq" id="WP_307480685.1">
    <property type="nucleotide sequence ID" value="NZ_JAUSUB010000061.1"/>
</dbReference>
<name>A0ABU0AT36_9BACI</name>
<dbReference type="Proteomes" id="UP001238088">
    <property type="component" value="Unassembled WGS sequence"/>
</dbReference>
<dbReference type="EMBL" id="JAUSUB010000061">
    <property type="protein sequence ID" value="MDQ0273936.1"/>
    <property type="molecule type" value="Genomic_DNA"/>
</dbReference>